<name>A0AB33TC61_9MYCO</name>
<dbReference type="EMBL" id="CSUW01000024">
    <property type="protein sequence ID" value="CPT71482.1"/>
    <property type="molecule type" value="Genomic_DNA"/>
</dbReference>
<comment type="caution">
    <text evidence="1">The sequence shown here is derived from an EMBL/GenBank/DDBJ whole genome shotgun (WGS) entry which is preliminary data.</text>
</comment>
<organism evidence="1 2">
    <name type="scientific">Mycobacteroides abscessus</name>
    <dbReference type="NCBI Taxonomy" id="36809"/>
    <lineage>
        <taxon>Bacteria</taxon>
        <taxon>Bacillati</taxon>
        <taxon>Actinomycetota</taxon>
        <taxon>Actinomycetes</taxon>
        <taxon>Mycobacteriales</taxon>
        <taxon>Mycobacteriaceae</taxon>
        <taxon>Mycobacteroides</taxon>
    </lineage>
</organism>
<proteinExistence type="predicted"/>
<dbReference type="Proteomes" id="UP000038487">
    <property type="component" value="Unassembled WGS sequence"/>
</dbReference>
<sequence length="66" mass="7251">MGRQYGWLPLARRNFCIEAAKAEAEALARGDTELLSLVRECAASMAVLLKSWEDFASHGLFSDSSC</sequence>
<reference evidence="1 2" key="1">
    <citation type="submission" date="2015-03" db="EMBL/GenBank/DDBJ databases">
        <authorList>
            <consortium name="Pathogen Informatics"/>
            <person name="Murphy D."/>
        </authorList>
    </citation>
    <scope>NUCLEOTIDE SEQUENCE [LARGE SCALE GENOMIC DNA]</scope>
    <source>
        <strain evidence="1 2">PAP036</strain>
    </source>
</reference>
<dbReference type="AlphaFoldDB" id="A0AB33TC61"/>
<accession>A0AB33TC61</accession>
<gene>
    <name evidence="1" type="ORF">ERS075527_05492</name>
</gene>
<evidence type="ECO:0000313" key="1">
    <source>
        <dbReference type="EMBL" id="CPT71482.1"/>
    </source>
</evidence>
<protein>
    <submittedName>
        <fullName evidence="1">Uncharacterized protein</fullName>
    </submittedName>
</protein>
<evidence type="ECO:0000313" key="2">
    <source>
        <dbReference type="Proteomes" id="UP000038487"/>
    </source>
</evidence>